<evidence type="ECO:0008006" key="3">
    <source>
        <dbReference type="Google" id="ProtNLM"/>
    </source>
</evidence>
<proteinExistence type="predicted"/>
<protein>
    <recommendedName>
        <fullName evidence="3">HEAT repeat protein</fullName>
    </recommendedName>
</protein>
<dbReference type="Proteomes" id="UP000292564">
    <property type="component" value="Unassembled WGS sequence"/>
</dbReference>
<name>A0A4V2G6F4_9ACTN</name>
<dbReference type="EMBL" id="SHKY01000001">
    <property type="protein sequence ID" value="RZU48456.1"/>
    <property type="molecule type" value="Genomic_DNA"/>
</dbReference>
<dbReference type="SUPFAM" id="SSF48371">
    <property type="entry name" value="ARM repeat"/>
    <property type="match status" value="1"/>
</dbReference>
<comment type="caution">
    <text evidence="1">The sequence shown here is derived from an EMBL/GenBank/DDBJ whole genome shotgun (WGS) entry which is preliminary data.</text>
</comment>
<dbReference type="Gene3D" id="1.25.10.10">
    <property type="entry name" value="Leucine-rich Repeat Variant"/>
    <property type="match status" value="1"/>
</dbReference>
<gene>
    <name evidence="1" type="ORF">EV385_0172</name>
</gene>
<organism evidence="1 2">
    <name type="scientific">Krasilnikovia cinnamomea</name>
    <dbReference type="NCBI Taxonomy" id="349313"/>
    <lineage>
        <taxon>Bacteria</taxon>
        <taxon>Bacillati</taxon>
        <taxon>Actinomycetota</taxon>
        <taxon>Actinomycetes</taxon>
        <taxon>Micromonosporales</taxon>
        <taxon>Micromonosporaceae</taxon>
        <taxon>Krasilnikovia</taxon>
    </lineage>
</organism>
<reference evidence="1 2" key="1">
    <citation type="submission" date="2019-02" db="EMBL/GenBank/DDBJ databases">
        <title>Sequencing the genomes of 1000 actinobacteria strains.</title>
        <authorList>
            <person name="Klenk H.-P."/>
        </authorList>
    </citation>
    <scope>NUCLEOTIDE SEQUENCE [LARGE SCALE GENOMIC DNA]</scope>
    <source>
        <strain evidence="1 2">DSM 45162</strain>
    </source>
</reference>
<sequence>MTESADLLAGVDDVPWGRMSHAYGAATTMPERLRELVDTDPAVREGALDFLYGAVHHQGDVYDCTVAAVPFLLRMVADRRRPGRADLVELLASIGNARYAGTLTDAEARANRAVSAAYRMWLGLLTDHVPAVRAATCTALLACRDHAGEVHSALRKRFTEEADARTRTAIVGAVAELARRSGAGAETGAWLAEVPITDPDPGVRVAALTQAIALTPLGGPPVTVADSLTLLTQLGTAPRRRVNLGDEVLGLSHSMGDQVGARIDLLTALLSSPERKYRLSALAPARYLVEGWRADFAPLVGLVGDEVTRGPASCRAAAVEVLERMDVLAAPAADALVGALERSDRMVGQAAMNKKAPWVVAFDSGSTGIGPALRALVGTGDLRAVPMLAWALEVENLPRDVGEYVGRLGEGAAELVPLIVRRWRELPVGDRRRHDLVGALGRIGSAAAVATPDLLAAPLDRGSIGALAGFGPAAREARGQLRDAAATGPRIDAIAAARASWRVCADDAAARTVLARFRDDEYARRDLASLIAEVGAPLADFAPYLRDLLRQDDVWLQEPAAQALWCAAGDGAATMPVLERLWRTNPLSRRVAATVWAQMGPDAATARPLLLAELRRSRRHTAADNARSLTGVRDDEELLTLCRAALHATR</sequence>
<keyword evidence="2" id="KW-1185">Reference proteome</keyword>
<evidence type="ECO:0000313" key="2">
    <source>
        <dbReference type="Proteomes" id="UP000292564"/>
    </source>
</evidence>
<dbReference type="InterPro" id="IPR016024">
    <property type="entry name" value="ARM-type_fold"/>
</dbReference>
<accession>A0A4V2G6F4</accession>
<evidence type="ECO:0000313" key="1">
    <source>
        <dbReference type="EMBL" id="RZU48456.1"/>
    </source>
</evidence>
<dbReference type="RefSeq" id="WP_130507696.1">
    <property type="nucleotide sequence ID" value="NZ_SHKY01000001.1"/>
</dbReference>
<dbReference type="AlphaFoldDB" id="A0A4V2G6F4"/>
<dbReference type="OrthoDB" id="292843at2"/>
<dbReference type="InterPro" id="IPR011989">
    <property type="entry name" value="ARM-like"/>
</dbReference>